<keyword evidence="10" id="KW-0548">Nucleotidyltransferase</keyword>
<dbReference type="InterPro" id="IPR039530">
    <property type="entry name" value="L_methyltransferase_rhabdo"/>
</dbReference>
<evidence type="ECO:0000256" key="18">
    <source>
        <dbReference type="ARBA" id="ARBA00023268"/>
    </source>
</evidence>
<evidence type="ECO:0000256" key="13">
    <source>
        <dbReference type="ARBA" id="ARBA00022840"/>
    </source>
</evidence>
<evidence type="ECO:0000256" key="9">
    <source>
        <dbReference type="ARBA" id="ARBA00022691"/>
    </source>
</evidence>
<evidence type="ECO:0000256" key="17">
    <source>
        <dbReference type="ARBA" id="ARBA00023200"/>
    </source>
</evidence>
<keyword evidence="5 29" id="KW-0696">RNA-directed RNA polymerase</keyword>
<comment type="catalytic activity">
    <reaction evidence="19">
        <text>a 5'-end triphospho-adenylyl-adenylyl-cytidylyl-adenosine in mRNA + GDP + H(+) = a 5'-end (5'-triphosphoguanosine)-adenylyl-adenylyl-cytidylyl-adenosine in mRNA + diphosphate</text>
        <dbReference type="Rhea" id="RHEA:65436"/>
        <dbReference type="Rhea" id="RHEA-COMP:16797"/>
        <dbReference type="Rhea" id="RHEA-COMP:16799"/>
        <dbReference type="ChEBI" id="CHEBI:15378"/>
        <dbReference type="ChEBI" id="CHEBI:33019"/>
        <dbReference type="ChEBI" id="CHEBI:58189"/>
        <dbReference type="ChEBI" id="CHEBI:156484"/>
        <dbReference type="ChEBI" id="CHEBI:156503"/>
        <dbReference type="EC" id="2.7.7.88"/>
    </reaction>
</comment>
<dbReference type="EC" id="2.7.7.48" evidence="3"/>
<evidence type="ECO:0000256" key="19">
    <source>
        <dbReference type="ARBA" id="ARBA00024494"/>
    </source>
</evidence>
<dbReference type="EMBL" id="KR822824">
    <property type="protein sequence ID" value="AMK09265.1"/>
    <property type="molecule type" value="Viral_cRNA"/>
</dbReference>
<dbReference type="EC" id="2.1.1.375" evidence="21"/>
<evidence type="ECO:0000256" key="8">
    <source>
        <dbReference type="ARBA" id="ARBA00022679"/>
    </source>
</evidence>
<evidence type="ECO:0000313" key="29">
    <source>
        <dbReference type="EMBL" id="AMK09265.1"/>
    </source>
</evidence>
<keyword evidence="6" id="KW-0489">Methyltransferase</keyword>
<evidence type="ECO:0000256" key="2">
    <source>
        <dbReference type="ARBA" id="ARBA00004328"/>
    </source>
</evidence>
<dbReference type="InterPro" id="IPR014023">
    <property type="entry name" value="Mononeg_RNA_pol_cat"/>
</dbReference>
<keyword evidence="11" id="KW-0547">Nucleotide-binding</keyword>
<evidence type="ECO:0000256" key="5">
    <source>
        <dbReference type="ARBA" id="ARBA00022484"/>
    </source>
</evidence>
<organism evidence="29">
    <name type="scientific">Drosophila algonquin sigmavirus</name>
    <dbReference type="NCBI Taxonomy" id="1802948"/>
    <lineage>
        <taxon>Viruses</taxon>
        <taxon>Riboviria</taxon>
        <taxon>Orthornavirae</taxon>
        <taxon>Negarnaviricota</taxon>
        <taxon>Haploviricotina</taxon>
        <taxon>Monjiviricetes</taxon>
        <taxon>Mononegavirales</taxon>
        <taxon>Rhabdoviridae</taxon>
        <taxon>Alpharhabdovirinae</taxon>
        <taxon>Sigmavirus</taxon>
    </lineage>
</organism>
<dbReference type="GO" id="GO:0016787">
    <property type="term" value="F:hydrolase activity"/>
    <property type="evidence" value="ECO:0007669"/>
    <property type="project" value="UniProtKB-KW"/>
</dbReference>
<dbReference type="PROSITE" id="PS51590">
    <property type="entry name" value="SAM_MT_MNV_L"/>
    <property type="match status" value="1"/>
</dbReference>
<dbReference type="GO" id="GO:0030430">
    <property type="term" value="C:host cell cytoplasm"/>
    <property type="evidence" value="ECO:0007669"/>
    <property type="project" value="UniProtKB-SubCell"/>
</dbReference>
<evidence type="ECO:0000256" key="15">
    <source>
        <dbReference type="ARBA" id="ARBA00022953"/>
    </source>
</evidence>
<dbReference type="Pfam" id="PF14314">
    <property type="entry name" value="Methyltrans_Mon_2nd"/>
    <property type="match status" value="1"/>
</dbReference>
<evidence type="ECO:0000256" key="3">
    <source>
        <dbReference type="ARBA" id="ARBA00012494"/>
    </source>
</evidence>
<evidence type="ECO:0000256" key="7">
    <source>
        <dbReference type="ARBA" id="ARBA00022664"/>
    </source>
</evidence>
<evidence type="ECO:0000256" key="1">
    <source>
        <dbReference type="ARBA" id="ARBA00004192"/>
    </source>
</evidence>
<dbReference type="Pfam" id="PF00946">
    <property type="entry name" value="Mononeg_RNA_pol"/>
    <property type="match status" value="1"/>
</dbReference>
<evidence type="ECO:0000256" key="12">
    <source>
        <dbReference type="ARBA" id="ARBA00022801"/>
    </source>
</evidence>
<comment type="catalytic activity">
    <reaction evidence="24">
        <text>a 5'-end (5'-triphosphoguanosine)-adenylyl-adenylyl-cytidylyl-adenosine in mRNA + S-adenosyl-L-methionine = a 5'-end (5'-triphosphoguanosine)-(2'-O-methyladenylyl)-adenylyl-cytidylyl-adenosine in mRNA + S-adenosyl-L-homocysteine + H(+)</text>
        <dbReference type="Rhea" id="RHEA:65380"/>
        <dbReference type="Rhea" id="RHEA-COMP:16797"/>
        <dbReference type="Rhea" id="RHEA-COMP:16801"/>
        <dbReference type="ChEBI" id="CHEBI:15378"/>
        <dbReference type="ChEBI" id="CHEBI:57856"/>
        <dbReference type="ChEBI" id="CHEBI:59789"/>
        <dbReference type="ChEBI" id="CHEBI:156482"/>
        <dbReference type="ChEBI" id="CHEBI:156484"/>
    </reaction>
</comment>
<gene>
    <name evidence="29" type="primary">L</name>
</gene>
<dbReference type="NCBIfam" id="TIGR04198">
    <property type="entry name" value="paramyx_RNAcap"/>
    <property type="match status" value="1"/>
</dbReference>
<feature type="domain" description="RdRp catalytic" evidence="27">
    <location>
        <begin position="607"/>
        <end position="793"/>
    </location>
</feature>
<dbReference type="PROSITE" id="PS50526">
    <property type="entry name" value="RDRP_SSRNA_NEG_NONSEG"/>
    <property type="match status" value="1"/>
</dbReference>
<evidence type="ECO:0000256" key="24">
    <source>
        <dbReference type="ARBA" id="ARBA00047332"/>
    </source>
</evidence>
<sequence>MENDYEDPIGCDIDPNYFVESYDFCEEDIISVKASKVSTNLSNKDYSLDSPLIRDELDDFAQYWRSSDTPVRWVKYVWNLRRNFIIHVGAHNFKPRGADRFFNWFGWIIDQPMKYNGFDVIWKKTKIDADITKIIPDTFFECLLGNVPTQHQVTEDPESIGCRISYGRLFWEFHLITLALNISSPSALDSFATKVVISSRLQIRNNTSFVLNLNNIGETWIMEGMVYLAKHKMLLDRNMVLMVKDTVAARFHTLLAIENRFDDHYTPNSAKNLISVYRSLDKVLEEHGESAYDLIKMVEPICNLQLSILARAFRPSIPEFPNFRKHIETSINQLCQQIPQSRHLLQMLCKLDHVEDVLTVFGSFRHWGHPFINYKEGLNRLHTQVTLEKEIDQEYANGLASEMAKTVLLAKFKENSNWSVYIDQMPKDHPLFNPFTDARMPESGELDRAGRTWHLLPIKPCFKIPDIIDPSNIYSDKSHSLTRSELIEVLRRSNVTRIPSHKVLKTFIDSPATCWPEFLRKVNDEGLDDDSLIIGLKAKEREIKKYGRFYALMSWELREYFVVTEYLIKTFFLPFFKGLTMADDLTMLVRKMMDSSNGQGGDNDDNITIANHLDFEKWNNHQRAEATDPVFRVMGQFIGYPNLFTRTHEFFKRSWIYYADRGDGLTIVDGELVNKGPDRFCWNGQPGGLEGLRQKGWSILSLLIILLESQISNTSVKCLAQGDNQVICTQYKLNPSANCDYRKAQISNIVRNNNQIILRVEQGTKKLGLIINRDETMQSADYMTYGKLPVFRGNFRCLEGKRWSRVLCITNDQLPTFGNIMSTISSNALTVSHFSESPVNPIYHYNLLGNFGRVMNEFYNPATQCVISTLLRNPEMVKKHSYKIASLYLDPSFGGVGGVSLTRFLVRSFPDPITESLAFFRIIANHTKNLKLKALFVQFGNPKLEEANLINFAKLLEDPLALNINAGLSVKTTLRNAIRQHIIANRVGISNELVAVAAQYLDAAEQTLNNYLHSINPLFPRFISQFKSASFFGVANSIVGLFENSKTIRNAFTRSLGDIIDRAIIRSEIISITSLGKHEQLATRDQDLWRCSSSHADKLRRVSWGRKVIGATIPHPAEMIGPLFNRVPFCSACNDGCGSNMFVSVMLPKGLVNYWDARGPFTAYLGSSTSESTSILRPWEKETDLPVIKKAADLRKVIGWFVDNDSNLANAILANLESLTGEKWDIVGPGFFRTGSGLHRYICVRQSNGGYSAQCPVKSTWMNITTNTMIDLGEQNYDFMFQALIIYTQCLAGELHDSNPLQGWYHGHISCPECLRVIEEPKLETTDAFNPPDLSEIMMKWKPEGTEWSQRTPQYHIAPKSWETITDTSKSYHIGRIEGFLFSEKTLNRLNYIESKSLFPLTLQKKVHPEPYMEGLVDGVMRDVALSIVFRDRTGAHNGYIPAFVGKCLQILFRLSEDDCIIALWRHERFEELFATIPRKIPPSYPTSNSDLGALGRNYLRYKLLRYTGQFKLNIIKPLLDKHIWIFADVNHTLIIGLLVLSQKLLPLIAQVQFSTAERDTIRSIKQLVQHLRGNVNDDPNVTRLLTHIDVNIYSTPSEVRHAAKYITQPAACNRALSDVSLNWGPEFKCPVTEVNVYPTVEIQRSVYTISVPRIQDPLISGLRLFQAATGSHYKVRGILARLNVNPRGAICGGDGSGGISAMVLRMYPQCKVIFNSLLDLTQSSLRGSEPSPPAAISCIPGIRRNCVNYEDAWQHPNNLAEQPTWDYFSELAKSHKLKVDLIILDMEVQEIKTHQQIMDMVEENAHIILGSSGCLIFKTYLSLLFSEDTSILHRLISRYTVCKIFTTSLTSSHSSEVYCVFGKPKVIRTPPPCYPDMLGIAPMIAEFPSQSTRQKEFNRAIRINVASLLTGVPPQMLSDPHLEFVSYLHSIGVRAGVANTIIDVIRANEIMFMLDWPMFLLLSVLNDLIDVTHLYNARKDPPSDQKIINIGAFLCGFFKWMGWALHKQVYNDRAQNIIEQGFPFTWGCIQDKKTKNWRTIWSVRGRGDVKKLVMINHKMSSVGFVIRHLTLIFGHVVNQIDFEKLNKTLRQRDSSLSYESFLRSTDILHHFILGQPVVYTGLLRGFDIDRENCRENTWVS</sequence>
<evidence type="ECO:0000256" key="16">
    <source>
        <dbReference type="ARBA" id="ARBA00023042"/>
    </source>
</evidence>
<keyword evidence="17" id="KW-1035">Host cytoplasm</keyword>
<proteinExistence type="predicted"/>
<dbReference type="Pfam" id="PF14318">
    <property type="entry name" value="Mononeg_mRNAcap"/>
    <property type="match status" value="1"/>
</dbReference>
<protein>
    <recommendedName>
        <fullName evidence="23">Replicase</fullName>
        <ecNumber evidence="21">2.1.1.375</ecNumber>
        <ecNumber evidence="3">2.7.7.48</ecNumber>
        <ecNumber evidence="4">2.7.7.88</ecNumber>
    </recommendedName>
    <alternativeName>
        <fullName evidence="22">Transcriptase</fullName>
    </alternativeName>
</protein>
<dbReference type="InterPro" id="IPR043502">
    <property type="entry name" value="DNA/RNA_pol_sf"/>
</dbReference>
<dbReference type="GO" id="GO:0005524">
    <property type="term" value="F:ATP binding"/>
    <property type="evidence" value="ECO:0007669"/>
    <property type="project" value="UniProtKB-KW"/>
</dbReference>
<keyword evidence="15" id="KW-0693">Viral RNA replication</keyword>
<evidence type="ECO:0000259" key="28">
    <source>
        <dbReference type="PROSITE" id="PS51590"/>
    </source>
</evidence>
<dbReference type="InterPro" id="IPR039736">
    <property type="entry name" value="L_poly_C"/>
</dbReference>
<dbReference type="GO" id="GO:0003968">
    <property type="term" value="F:RNA-directed RNA polymerase activity"/>
    <property type="evidence" value="ECO:0007669"/>
    <property type="project" value="UniProtKB-KW"/>
</dbReference>
<dbReference type="Pfam" id="PF21080">
    <property type="entry name" value="Methyltrans_Mon_1st"/>
    <property type="match status" value="1"/>
</dbReference>
<accession>A0A140D8P1</accession>
<evidence type="ECO:0000256" key="6">
    <source>
        <dbReference type="ARBA" id="ARBA00022603"/>
    </source>
</evidence>
<dbReference type="GO" id="GO:0044423">
    <property type="term" value="C:virion component"/>
    <property type="evidence" value="ECO:0007669"/>
    <property type="project" value="UniProtKB-KW"/>
</dbReference>
<dbReference type="InterPro" id="IPR026890">
    <property type="entry name" value="Mononeg_mRNAcap"/>
</dbReference>
<keyword evidence="9" id="KW-0949">S-adenosyl-L-methionine</keyword>
<keyword evidence="12" id="KW-0378">Hydrolase</keyword>
<evidence type="ECO:0000256" key="20">
    <source>
        <dbReference type="ARBA" id="ARBA00024499"/>
    </source>
</evidence>
<dbReference type="EC" id="2.7.7.88" evidence="4"/>
<name>A0A140D8P1_9RHAB</name>
<reference evidence="29" key="1">
    <citation type="journal article" date="2016" name="Virus Evol.">
        <title>The evolution, diversity and host associations of rhabdoviruses.</title>
        <authorList>
            <person name="Longdon B."/>
            <person name="Murray G.G.R."/>
            <person name="Palmer W.J."/>
            <person name="Day J.P."/>
            <person name="Parker D.J."/>
            <person name="Welch J.J."/>
            <person name="Obbard D.J."/>
            <person name="Jiggins F.M."/>
        </authorList>
    </citation>
    <scope>NUCLEOTIDE SEQUENCE</scope>
    <source>
        <strain evidence="29">1</strain>
    </source>
</reference>
<dbReference type="InterPro" id="IPR048397">
    <property type="entry name" value="Methyltrans_Mon_CD"/>
</dbReference>
<evidence type="ECO:0000256" key="22">
    <source>
        <dbReference type="ARBA" id="ARBA00030436"/>
    </source>
</evidence>
<comment type="catalytic activity">
    <reaction evidence="25">
        <text>a 5'-end (5'-triphosphoguanosine)-adenylyl-adenylyl-cytidylyl-adenosine in mRNA + 2 S-adenosyl-L-methionine = a 5'-end (N(7)-methyl 5'-triphosphoguanosine)-(2'-O-methyladenylyl)-adenylyl-cytidylyl-adenosine in mRNA + 2 S-adenosyl-L-homocysteine + H(+)</text>
        <dbReference type="Rhea" id="RHEA:65376"/>
        <dbReference type="Rhea" id="RHEA-COMP:16797"/>
        <dbReference type="Rhea" id="RHEA-COMP:16798"/>
        <dbReference type="ChEBI" id="CHEBI:15378"/>
        <dbReference type="ChEBI" id="CHEBI:57856"/>
        <dbReference type="ChEBI" id="CHEBI:59789"/>
        <dbReference type="ChEBI" id="CHEBI:156483"/>
        <dbReference type="ChEBI" id="CHEBI:156484"/>
        <dbReference type="EC" id="2.1.1.375"/>
    </reaction>
</comment>
<comment type="catalytic activity">
    <reaction evidence="20">
        <text>a 5'-end (5'-triphosphoguanosine)-(2'-O-methyladenylyl)-adenylyl-cytidylyl-adenosine in mRNA + S-adenosyl-L-methionine = a 5'-end (N(7)-methyl 5'-triphosphoguanosine)-(2'-O-methyladenylyl)-adenylyl-cytidylyl-adenosine in mRNA + S-adenosyl-L-homocysteine</text>
        <dbReference type="Rhea" id="RHEA:65440"/>
        <dbReference type="Rhea" id="RHEA-COMP:16798"/>
        <dbReference type="Rhea" id="RHEA-COMP:16801"/>
        <dbReference type="ChEBI" id="CHEBI:57856"/>
        <dbReference type="ChEBI" id="CHEBI:59789"/>
        <dbReference type="ChEBI" id="CHEBI:156482"/>
        <dbReference type="ChEBI" id="CHEBI:156483"/>
    </reaction>
</comment>
<evidence type="ECO:0000256" key="23">
    <source>
        <dbReference type="ARBA" id="ARBA00031012"/>
    </source>
</evidence>
<comment type="subcellular location">
    <subcellularLocation>
        <location evidence="1">Host cytoplasm</location>
    </subcellularLocation>
    <subcellularLocation>
        <location evidence="2">Virion</location>
    </subcellularLocation>
</comment>
<dbReference type="SUPFAM" id="SSF56672">
    <property type="entry name" value="DNA/RNA polymerases"/>
    <property type="match status" value="1"/>
</dbReference>
<evidence type="ECO:0000256" key="25">
    <source>
        <dbReference type="ARBA" id="ARBA00047370"/>
    </source>
</evidence>
<evidence type="ECO:0000256" key="14">
    <source>
        <dbReference type="ARBA" id="ARBA00022844"/>
    </source>
</evidence>
<evidence type="ECO:0000256" key="4">
    <source>
        <dbReference type="ARBA" id="ARBA00012582"/>
    </source>
</evidence>
<feature type="domain" description="Mononegavirus-type SAM-dependent 2'-O-MTase" evidence="28">
    <location>
        <begin position="1664"/>
        <end position="1861"/>
    </location>
</feature>
<evidence type="ECO:0000256" key="21">
    <source>
        <dbReference type="ARBA" id="ARBA00026099"/>
    </source>
</evidence>
<evidence type="ECO:0000259" key="27">
    <source>
        <dbReference type="PROSITE" id="PS50526"/>
    </source>
</evidence>
<keyword evidence="7" id="KW-0507">mRNA processing</keyword>
<dbReference type="InterPro" id="IPR025786">
    <property type="entry name" value="Mononega_L_MeTrfase"/>
</dbReference>
<keyword evidence="18" id="KW-0511">Multifunctional enzyme</keyword>
<dbReference type="GO" id="GO:0004482">
    <property type="term" value="F:mRNA 5'-cap (guanine-N7-)-methyltransferase activity"/>
    <property type="evidence" value="ECO:0007669"/>
    <property type="project" value="InterPro"/>
</dbReference>
<keyword evidence="13" id="KW-0067">ATP-binding</keyword>
<keyword evidence="8" id="KW-0808">Transferase</keyword>
<evidence type="ECO:0000256" key="11">
    <source>
        <dbReference type="ARBA" id="ARBA00022741"/>
    </source>
</evidence>
<keyword evidence="14" id="KW-0946">Virion</keyword>
<comment type="catalytic activity">
    <reaction evidence="26">
        <text>GTP + H2O = GDP + phosphate + H(+)</text>
        <dbReference type="Rhea" id="RHEA:19669"/>
        <dbReference type="ChEBI" id="CHEBI:15377"/>
        <dbReference type="ChEBI" id="CHEBI:15378"/>
        <dbReference type="ChEBI" id="CHEBI:37565"/>
        <dbReference type="ChEBI" id="CHEBI:43474"/>
        <dbReference type="ChEBI" id="CHEBI:58189"/>
    </reaction>
</comment>
<evidence type="ECO:0000256" key="10">
    <source>
        <dbReference type="ARBA" id="ARBA00022695"/>
    </source>
</evidence>
<evidence type="ECO:0000256" key="26">
    <source>
        <dbReference type="ARBA" id="ARBA00048548"/>
    </source>
</evidence>
<keyword evidence="16" id="KW-0506">mRNA capping</keyword>